<evidence type="ECO:0000256" key="1">
    <source>
        <dbReference type="SAM" id="MobiDB-lite"/>
    </source>
</evidence>
<name>A0A916S8B4_9MICO</name>
<keyword evidence="3" id="KW-1185">Reference proteome</keyword>
<dbReference type="EMBL" id="BMGB01000001">
    <property type="protein sequence ID" value="GGA89590.1"/>
    <property type="molecule type" value="Genomic_DNA"/>
</dbReference>
<dbReference type="AlphaFoldDB" id="A0A916S8B4"/>
<feature type="region of interest" description="Disordered" evidence="1">
    <location>
        <begin position="90"/>
        <end position="119"/>
    </location>
</feature>
<accession>A0A916S8B4</accession>
<reference evidence="2" key="1">
    <citation type="journal article" date="2014" name="Int. J. Syst. Evol. Microbiol.">
        <title>Complete genome sequence of Corynebacterium casei LMG S-19264T (=DSM 44701T), isolated from a smear-ripened cheese.</title>
        <authorList>
            <consortium name="US DOE Joint Genome Institute (JGI-PGF)"/>
            <person name="Walter F."/>
            <person name="Albersmeier A."/>
            <person name="Kalinowski J."/>
            <person name="Ruckert C."/>
        </authorList>
    </citation>
    <scope>NUCLEOTIDE SEQUENCE</scope>
    <source>
        <strain evidence="2">CGMCC 1.12813</strain>
    </source>
</reference>
<sequence>MKFGELQRRVHEEIPKLRRALVWFNPDEVTNAAYVIVPMTDGRFTIYHPSGRGEYYQDLAPDGEPRVFANEDDVCDFVWTELHAPKLPERVLRQQTPEEAADQKRRFEESMRNARKSEP</sequence>
<protein>
    <submittedName>
        <fullName evidence="2">Uncharacterized protein</fullName>
    </submittedName>
</protein>
<gene>
    <name evidence="2" type="ORF">GCM10010979_00390</name>
</gene>
<evidence type="ECO:0000313" key="2">
    <source>
        <dbReference type="EMBL" id="GGA89590.1"/>
    </source>
</evidence>
<reference evidence="2" key="2">
    <citation type="submission" date="2020-09" db="EMBL/GenBank/DDBJ databases">
        <authorList>
            <person name="Sun Q."/>
            <person name="Zhou Y."/>
        </authorList>
    </citation>
    <scope>NUCLEOTIDE SEQUENCE</scope>
    <source>
        <strain evidence="2">CGMCC 1.12813</strain>
    </source>
</reference>
<organism evidence="2 3">
    <name type="scientific">Conyzicola nivalis</name>
    <dbReference type="NCBI Taxonomy" id="1477021"/>
    <lineage>
        <taxon>Bacteria</taxon>
        <taxon>Bacillati</taxon>
        <taxon>Actinomycetota</taxon>
        <taxon>Actinomycetes</taxon>
        <taxon>Micrococcales</taxon>
        <taxon>Microbacteriaceae</taxon>
        <taxon>Conyzicola</taxon>
    </lineage>
</organism>
<proteinExistence type="predicted"/>
<evidence type="ECO:0000313" key="3">
    <source>
        <dbReference type="Proteomes" id="UP000606922"/>
    </source>
</evidence>
<comment type="caution">
    <text evidence="2">The sequence shown here is derived from an EMBL/GenBank/DDBJ whole genome shotgun (WGS) entry which is preliminary data.</text>
</comment>
<dbReference type="RefSeq" id="WP_188508711.1">
    <property type="nucleotide sequence ID" value="NZ_BMGB01000001.1"/>
</dbReference>
<feature type="compositionally biased region" description="Basic and acidic residues" evidence="1">
    <location>
        <begin position="101"/>
        <end position="119"/>
    </location>
</feature>
<dbReference type="Proteomes" id="UP000606922">
    <property type="component" value="Unassembled WGS sequence"/>
</dbReference>